<dbReference type="InterPro" id="IPR027417">
    <property type="entry name" value="P-loop_NTPase"/>
</dbReference>
<evidence type="ECO:0000313" key="10">
    <source>
        <dbReference type="Proteomes" id="UP001515480"/>
    </source>
</evidence>
<dbReference type="EMBL" id="JBGBPQ010000015">
    <property type="protein sequence ID" value="KAL1510831.1"/>
    <property type="molecule type" value="Genomic_DNA"/>
</dbReference>
<proteinExistence type="inferred from homology"/>
<accession>A0AB34J2Q4</accession>
<keyword evidence="2 5" id="KW-0547">Nucleotide-binding</keyword>
<dbReference type="SUPFAM" id="SSF52540">
    <property type="entry name" value="P-loop containing nucleoside triphosphate hydrolases"/>
    <property type="match status" value="1"/>
</dbReference>
<evidence type="ECO:0000256" key="6">
    <source>
        <dbReference type="SAM" id="Coils"/>
    </source>
</evidence>
<keyword evidence="10" id="KW-1185">Reference proteome</keyword>
<dbReference type="InterPro" id="IPR027640">
    <property type="entry name" value="Kinesin-like_fam"/>
</dbReference>
<dbReference type="PANTHER" id="PTHR47972">
    <property type="entry name" value="KINESIN-LIKE PROTEIN KLP-3"/>
    <property type="match status" value="1"/>
</dbReference>
<sequence>MHSKHELEVEFHSYKEHHGTSNQQQMEAISDLKLTVDRLSHQVETKQVEVSTATGSLAQQQQHIRDVEKKLQDAETQRRELHNAIQELKGNIRVFCRVRPSKDDELVVPPALTCHDASKLSLAHAGESHGFSFDRVFGQKSSQTDLFEEVDGLVQSALDGYKVCLFAYGQTGSGKTFTMQGTSDPETWGLIPRALSKILKVADSMRDRGWEWTLQASFLEIYNEQLRDLLHDKDQPVPSYAIKHDEAWGTVVANANRFNVHSMEQVNSLMARAAKQRAVGCTDMNAQSSRSHSVFAMYLKGSNEQLGTELHGALHLVDLAGSERLDKSGATGAALKETQAINKSLSTLASVFAAKASSQAHVPFRDSKLTYLMEPCLSGQGKTLMLVNVAPELSNAHESLCSLRFAKQVNQCDTGGGRQGAKRSVKPSVSTSSSRASSAQSSSATAATSSSLMKKSRK</sequence>
<comment type="similarity">
    <text evidence="5">Belongs to the TRAFAC class myosin-kinesin ATPase superfamily. Kinesin family.</text>
</comment>
<protein>
    <recommendedName>
        <fullName evidence="8">Kinesin motor domain-containing protein</fullName>
    </recommendedName>
</protein>
<dbReference type="FunFam" id="3.40.850.10:FF:000113">
    <property type="entry name" value="Kinesin-like protein"/>
    <property type="match status" value="1"/>
</dbReference>
<dbReference type="Pfam" id="PF00225">
    <property type="entry name" value="Kinesin"/>
    <property type="match status" value="1"/>
</dbReference>
<feature type="coiled-coil region" evidence="6">
    <location>
        <begin position="57"/>
        <end position="91"/>
    </location>
</feature>
<evidence type="ECO:0000256" key="5">
    <source>
        <dbReference type="PROSITE-ProRule" id="PRU00283"/>
    </source>
</evidence>
<evidence type="ECO:0000259" key="8">
    <source>
        <dbReference type="PROSITE" id="PS50067"/>
    </source>
</evidence>
<dbReference type="Gene3D" id="3.40.850.10">
    <property type="entry name" value="Kinesin motor domain"/>
    <property type="match status" value="1"/>
</dbReference>
<dbReference type="PROSITE" id="PS50067">
    <property type="entry name" value="KINESIN_MOTOR_2"/>
    <property type="match status" value="1"/>
</dbReference>
<evidence type="ECO:0000256" key="2">
    <source>
        <dbReference type="ARBA" id="ARBA00022741"/>
    </source>
</evidence>
<evidence type="ECO:0000256" key="7">
    <source>
        <dbReference type="SAM" id="MobiDB-lite"/>
    </source>
</evidence>
<dbReference type="GO" id="GO:0003777">
    <property type="term" value="F:microtubule motor activity"/>
    <property type="evidence" value="ECO:0007669"/>
    <property type="project" value="InterPro"/>
</dbReference>
<keyword evidence="3 5" id="KW-0067">ATP-binding</keyword>
<organism evidence="9 10">
    <name type="scientific">Prymnesium parvum</name>
    <name type="common">Toxic golden alga</name>
    <dbReference type="NCBI Taxonomy" id="97485"/>
    <lineage>
        <taxon>Eukaryota</taxon>
        <taxon>Haptista</taxon>
        <taxon>Haptophyta</taxon>
        <taxon>Prymnesiophyceae</taxon>
        <taxon>Prymnesiales</taxon>
        <taxon>Prymnesiaceae</taxon>
        <taxon>Prymnesium</taxon>
    </lineage>
</organism>
<dbReference type="InterPro" id="IPR001752">
    <property type="entry name" value="Kinesin_motor_dom"/>
</dbReference>
<evidence type="ECO:0000256" key="4">
    <source>
        <dbReference type="ARBA" id="ARBA00023175"/>
    </source>
</evidence>
<feature type="compositionally biased region" description="Low complexity" evidence="7">
    <location>
        <begin position="428"/>
        <end position="451"/>
    </location>
</feature>
<dbReference type="GO" id="GO:0005524">
    <property type="term" value="F:ATP binding"/>
    <property type="evidence" value="ECO:0007669"/>
    <property type="project" value="UniProtKB-UniRule"/>
</dbReference>
<dbReference type="SMART" id="SM00129">
    <property type="entry name" value="KISc"/>
    <property type="match status" value="1"/>
</dbReference>
<gene>
    <name evidence="9" type="ORF">AB1Y20_007114</name>
</gene>
<feature type="domain" description="Kinesin motor" evidence="8">
    <location>
        <begin position="91"/>
        <end position="412"/>
    </location>
</feature>
<reference evidence="9 10" key="1">
    <citation type="journal article" date="2024" name="Science">
        <title>Giant polyketide synthase enzymes in the biosynthesis of giant marine polyether toxins.</title>
        <authorList>
            <person name="Fallon T.R."/>
            <person name="Shende V.V."/>
            <person name="Wierzbicki I.H."/>
            <person name="Pendleton A.L."/>
            <person name="Watervoot N.F."/>
            <person name="Auber R.P."/>
            <person name="Gonzalez D.J."/>
            <person name="Wisecaver J.H."/>
            <person name="Moore B.S."/>
        </authorList>
    </citation>
    <scope>NUCLEOTIDE SEQUENCE [LARGE SCALE GENOMIC DNA]</scope>
    <source>
        <strain evidence="9 10">12B1</strain>
    </source>
</reference>
<dbReference type="Proteomes" id="UP001515480">
    <property type="component" value="Unassembled WGS sequence"/>
</dbReference>
<dbReference type="PRINTS" id="PR00380">
    <property type="entry name" value="KINESINHEAVY"/>
</dbReference>
<feature type="region of interest" description="Disordered" evidence="7">
    <location>
        <begin position="413"/>
        <end position="458"/>
    </location>
</feature>
<dbReference type="InterPro" id="IPR036961">
    <property type="entry name" value="Kinesin_motor_dom_sf"/>
</dbReference>
<keyword evidence="6" id="KW-0175">Coiled coil</keyword>
<comment type="caution">
    <text evidence="9">The sequence shown here is derived from an EMBL/GenBank/DDBJ whole genome shotgun (WGS) entry which is preliminary data.</text>
</comment>
<feature type="binding site" evidence="5">
    <location>
        <begin position="169"/>
        <end position="176"/>
    </location>
    <ligand>
        <name>ATP</name>
        <dbReference type="ChEBI" id="CHEBI:30616"/>
    </ligand>
</feature>
<dbReference type="PANTHER" id="PTHR47972:SF45">
    <property type="entry name" value="PROTEIN CLARET SEGREGATIONAL"/>
    <property type="match status" value="1"/>
</dbReference>
<dbReference type="AlphaFoldDB" id="A0AB34J2Q4"/>
<evidence type="ECO:0000256" key="3">
    <source>
        <dbReference type="ARBA" id="ARBA00022840"/>
    </source>
</evidence>
<dbReference type="GO" id="GO:0005874">
    <property type="term" value="C:microtubule"/>
    <property type="evidence" value="ECO:0007669"/>
    <property type="project" value="UniProtKB-KW"/>
</dbReference>
<name>A0AB34J2Q4_PRYPA</name>
<keyword evidence="1" id="KW-0493">Microtubule</keyword>
<keyword evidence="4 5" id="KW-0505">Motor protein</keyword>
<evidence type="ECO:0000256" key="1">
    <source>
        <dbReference type="ARBA" id="ARBA00022701"/>
    </source>
</evidence>
<evidence type="ECO:0000313" key="9">
    <source>
        <dbReference type="EMBL" id="KAL1510831.1"/>
    </source>
</evidence>
<dbReference type="GO" id="GO:0007018">
    <property type="term" value="P:microtubule-based movement"/>
    <property type="evidence" value="ECO:0007669"/>
    <property type="project" value="InterPro"/>
</dbReference>
<dbReference type="GO" id="GO:0008017">
    <property type="term" value="F:microtubule binding"/>
    <property type="evidence" value="ECO:0007669"/>
    <property type="project" value="InterPro"/>
</dbReference>